<protein>
    <submittedName>
        <fullName evidence="2">Uncharacterized protein</fullName>
    </submittedName>
</protein>
<evidence type="ECO:0000313" key="2">
    <source>
        <dbReference type="EnsemblPlants" id="Bo6g076990.1"/>
    </source>
</evidence>
<organism evidence="2 3">
    <name type="scientific">Brassica oleracea var. oleracea</name>
    <dbReference type="NCBI Taxonomy" id="109376"/>
    <lineage>
        <taxon>Eukaryota</taxon>
        <taxon>Viridiplantae</taxon>
        <taxon>Streptophyta</taxon>
        <taxon>Embryophyta</taxon>
        <taxon>Tracheophyta</taxon>
        <taxon>Spermatophyta</taxon>
        <taxon>Magnoliopsida</taxon>
        <taxon>eudicotyledons</taxon>
        <taxon>Gunneridae</taxon>
        <taxon>Pentapetalae</taxon>
        <taxon>rosids</taxon>
        <taxon>malvids</taxon>
        <taxon>Brassicales</taxon>
        <taxon>Brassicaceae</taxon>
        <taxon>Brassiceae</taxon>
        <taxon>Brassica</taxon>
    </lineage>
</organism>
<dbReference type="Pfam" id="PF03140">
    <property type="entry name" value="DUF247"/>
    <property type="match status" value="1"/>
</dbReference>
<proteinExistence type="predicted"/>
<dbReference type="AlphaFoldDB" id="A0A0D3CUY2"/>
<dbReference type="HOGENOM" id="CLU_2657905_0_0_1"/>
<reference evidence="2" key="2">
    <citation type="submission" date="2015-03" db="UniProtKB">
        <authorList>
            <consortium name="EnsemblPlants"/>
        </authorList>
    </citation>
    <scope>IDENTIFICATION</scope>
</reference>
<dbReference type="PANTHER" id="PTHR31170">
    <property type="entry name" value="BNAC04G53230D PROTEIN"/>
    <property type="match status" value="1"/>
</dbReference>
<keyword evidence="1" id="KW-0812">Transmembrane</keyword>
<sequence length="76" mass="8491">MVNKFGLGVMDLGSSYGEIAKNVIEYYDNSYNKSRSILKRVYFSNLWRGTATIAAACILILALIQTVNSIIDIIKK</sequence>
<dbReference type="Proteomes" id="UP000032141">
    <property type="component" value="Chromosome C6"/>
</dbReference>
<evidence type="ECO:0000256" key="1">
    <source>
        <dbReference type="SAM" id="Phobius"/>
    </source>
</evidence>
<keyword evidence="1" id="KW-0472">Membrane</keyword>
<dbReference type="InterPro" id="IPR004158">
    <property type="entry name" value="DUF247_pln"/>
</dbReference>
<dbReference type="PANTHER" id="PTHR31170:SF9">
    <property type="entry name" value="PROTEIN, PUTATIVE (DUF247)-RELATED"/>
    <property type="match status" value="1"/>
</dbReference>
<feature type="transmembrane region" description="Helical" evidence="1">
    <location>
        <begin position="51"/>
        <end position="71"/>
    </location>
</feature>
<dbReference type="Gramene" id="Bo6g076990.1">
    <property type="protein sequence ID" value="Bo6g076990.1"/>
    <property type="gene ID" value="Bo6g076990"/>
</dbReference>
<reference evidence="2 3" key="1">
    <citation type="journal article" date="2014" name="Genome Biol.">
        <title>Transcriptome and methylome profiling reveals relics of genome dominance in the mesopolyploid Brassica oleracea.</title>
        <authorList>
            <person name="Parkin I.A."/>
            <person name="Koh C."/>
            <person name="Tang H."/>
            <person name="Robinson S.J."/>
            <person name="Kagale S."/>
            <person name="Clarke W.E."/>
            <person name="Town C.D."/>
            <person name="Nixon J."/>
            <person name="Krishnakumar V."/>
            <person name="Bidwell S.L."/>
            <person name="Denoeud F."/>
            <person name="Belcram H."/>
            <person name="Links M.G."/>
            <person name="Just J."/>
            <person name="Clarke C."/>
            <person name="Bender T."/>
            <person name="Huebert T."/>
            <person name="Mason A.S."/>
            <person name="Pires J.C."/>
            <person name="Barker G."/>
            <person name="Moore J."/>
            <person name="Walley P.G."/>
            <person name="Manoli S."/>
            <person name="Batley J."/>
            <person name="Edwards D."/>
            <person name="Nelson M.N."/>
            <person name="Wang X."/>
            <person name="Paterson A.H."/>
            <person name="King G."/>
            <person name="Bancroft I."/>
            <person name="Chalhoub B."/>
            <person name="Sharpe A.G."/>
        </authorList>
    </citation>
    <scope>NUCLEOTIDE SEQUENCE</scope>
    <source>
        <strain evidence="2 3">cv. TO1000</strain>
    </source>
</reference>
<dbReference type="EnsemblPlants" id="Bo6g076990.1">
    <property type="protein sequence ID" value="Bo6g076990.1"/>
    <property type="gene ID" value="Bo6g076990"/>
</dbReference>
<keyword evidence="1" id="KW-1133">Transmembrane helix</keyword>
<keyword evidence="3" id="KW-1185">Reference proteome</keyword>
<accession>A0A0D3CUY2</accession>
<evidence type="ECO:0000313" key="3">
    <source>
        <dbReference type="Proteomes" id="UP000032141"/>
    </source>
</evidence>
<name>A0A0D3CUY2_BRAOL</name>